<feature type="transmembrane region" description="Helical" evidence="1">
    <location>
        <begin position="28"/>
        <end position="50"/>
    </location>
</feature>
<evidence type="ECO:0000313" key="2">
    <source>
        <dbReference type="EMBL" id="CAL4947801.1"/>
    </source>
</evidence>
<dbReference type="EMBL" id="OZ075127">
    <property type="protein sequence ID" value="CAL4947801.1"/>
    <property type="molecule type" value="Genomic_DNA"/>
</dbReference>
<dbReference type="PANTHER" id="PTHR33994:SF39">
    <property type="entry name" value="OS01G0712400 PROTEIN"/>
    <property type="match status" value="1"/>
</dbReference>
<keyword evidence="1" id="KW-1133">Transmembrane helix</keyword>
<evidence type="ECO:0000313" key="3">
    <source>
        <dbReference type="Proteomes" id="UP001497457"/>
    </source>
</evidence>
<evidence type="ECO:0008006" key="4">
    <source>
        <dbReference type="Google" id="ProtNLM"/>
    </source>
</evidence>
<keyword evidence="3" id="KW-1185">Reference proteome</keyword>
<reference evidence="2" key="1">
    <citation type="submission" date="2024-10" db="EMBL/GenBank/DDBJ databases">
        <authorList>
            <person name="Ryan C."/>
        </authorList>
    </citation>
    <scope>NUCLEOTIDE SEQUENCE [LARGE SCALE GENOMIC DNA]</scope>
</reference>
<accession>A0ABC8YTX5</accession>
<sequence length="214" mass="23496">MEERTSPDPTSFLPDDPLTSFLYAAQQALFSTLVVATLLVALVPLAFLAFSVNDAAQYTVELAGFEGLNNATTLSHTVSPAFNITVRVRNPNTFGAWCHNHGEAVVSYSGVGVASGRVPGFCAQRKSEANFTVVARGVGVRLSDGLRGRLASEWRNGTAKVSLEMELHYYPSYVLLPTQYRPGTLSISQELMLGLRPQSSYFSQQKYIWHHYSN</sequence>
<proteinExistence type="predicted"/>
<dbReference type="PANTHER" id="PTHR33994">
    <property type="entry name" value="OS04G0515000 PROTEIN"/>
    <property type="match status" value="1"/>
</dbReference>
<keyword evidence="1" id="KW-0472">Membrane</keyword>
<gene>
    <name evidence="2" type="ORF">URODEC1_LOCUS37001</name>
</gene>
<dbReference type="AlphaFoldDB" id="A0ABC8YTX5"/>
<dbReference type="Proteomes" id="UP001497457">
    <property type="component" value="Chromosome 17b"/>
</dbReference>
<organism evidence="2 3">
    <name type="scientific">Urochloa decumbens</name>
    <dbReference type="NCBI Taxonomy" id="240449"/>
    <lineage>
        <taxon>Eukaryota</taxon>
        <taxon>Viridiplantae</taxon>
        <taxon>Streptophyta</taxon>
        <taxon>Embryophyta</taxon>
        <taxon>Tracheophyta</taxon>
        <taxon>Spermatophyta</taxon>
        <taxon>Magnoliopsida</taxon>
        <taxon>Liliopsida</taxon>
        <taxon>Poales</taxon>
        <taxon>Poaceae</taxon>
        <taxon>PACMAD clade</taxon>
        <taxon>Panicoideae</taxon>
        <taxon>Panicodae</taxon>
        <taxon>Paniceae</taxon>
        <taxon>Melinidinae</taxon>
        <taxon>Urochloa</taxon>
    </lineage>
</organism>
<protein>
    <recommendedName>
        <fullName evidence="4">Late embryogenesis abundant protein LEA-2 subgroup domain-containing protein</fullName>
    </recommendedName>
</protein>
<name>A0ABC8YTX5_9POAL</name>
<keyword evidence="1" id="KW-0812">Transmembrane</keyword>
<evidence type="ECO:0000256" key="1">
    <source>
        <dbReference type="SAM" id="Phobius"/>
    </source>
</evidence>